<dbReference type="AlphaFoldDB" id="A0A1X1VZA0"/>
<reference evidence="1 2" key="1">
    <citation type="submission" date="2016-01" db="EMBL/GenBank/DDBJ databases">
        <title>The new phylogeny of the genus Mycobacterium.</title>
        <authorList>
            <person name="Tarcisio F."/>
            <person name="Conor M."/>
            <person name="Antonella G."/>
            <person name="Elisabetta G."/>
            <person name="Giulia F.S."/>
            <person name="Sara T."/>
            <person name="Anna F."/>
            <person name="Clotilde B."/>
            <person name="Roberto B."/>
            <person name="Veronica D.S."/>
            <person name="Fabio R."/>
            <person name="Monica P."/>
            <person name="Olivier J."/>
            <person name="Enrico T."/>
            <person name="Nicola S."/>
        </authorList>
    </citation>
    <scope>NUCLEOTIDE SEQUENCE [LARGE SCALE GENOMIC DNA]</scope>
    <source>
        <strain evidence="1 2">DSM 44160</strain>
    </source>
</reference>
<accession>A0A1X1VZA0</accession>
<proteinExistence type="predicted"/>
<dbReference type="EMBL" id="LQOY01000170">
    <property type="protein sequence ID" value="ORV76365.1"/>
    <property type="molecule type" value="Genomic_DNA"/>
</dbReference>
<keyword evidence="2" id="KW-1185">Reference proteome</keyword>
<organism evidence="1 2">
    <name type="scientific">Mycobacterium gordonae</name>
    <dbReference type="NCBI Taxonomy" id="1778"/>
    <lineage>
        <taxon>Bacteria</taxon>
        <taxon>Bacillati</taxon>
        <taxon>Actinomycetota</taxon>
        <taxon>Actinomycetes</taxon>
        <taxon>Mycobacteriales</taxon>
        <taxon>Mycobacteriaceae</taxon>
        <taxon>Mycobacterium</taxon>
    </lineage>
</organism>
<evidence type="ECO:0000313" key="1">
    <source>
        <dbReference type="EMBL" id="ORV76365.1"/>
    </source>
</evidence>
<name>A0A1X1VZA0_MYCGO</name>
<sequence>MSDKDFEWRTRLKPVRLVIETDFSADEIRTAQSKYGVAATHLIHRGWTHDKIIKRFPALTLMILVGHAALAYDHGAYWESFWDELGMSRDGDFENAIRRSTVGLLDKFSLARFPAIERESSRRFVMMFALHAGIPVHCLGDLLTLINDHIAQGRPATGAAVMEWLEEPGKEYRTDTLTMPVRNFLHNGAEFAVDILDRVIEFVEATAADPSLFEVELDASTTGLPGVLLEQLISRLRETPPPTARKRTVTKTRQRPEVLYNIDDDEIVLVLRAGALDNGQPWRVSFDGEVREVHAARRWGGDAQSAFVRTVVPGPIREAVVVPPDDSLGFAVPLVLKADPLLTFDRTGHWIPRRDGLKDCVWAIFPRDHQLVDASTLRPIDIGETGCPVGWRGWRSAFVELDHVNALQLALKDQLVGSERTVRKDARPSFQLGDAVPGVLAADGRMVYNERPWVMLPLSETHPAPQWNVRVRRLGDTEWIADESWTAEDVETCVDPFDDAEEPQLGLFEIVVSGPLGADARCVIFLAEGLELAFDTQVRVPVQGGLSPCVGNIDAADFSFSRSGPFTFGPHDIELKVELSDTKSAVPLLLHPPHVEIRSGEVGSPAGWRMTADVCDPEDFVQDRFVAIRAPGVESAKFGYVSAVGDLLQLDPTPRRRQGDVFESRTQQFADTVRRQPNGRIVASLITETGQVEVTVLLAQPQRLASDVHLVDGVLVFDGLATVDDLAVYVWSGTAPWRRAEIIPVVAGTATLPSHLVEAGELLCRLFIDDPWISVTPPLTPSEDAFRVEQLGWREDGTSAQVKLSRYLVGRRSAPIEVGAIPEVWAALAKLHSDSNRERFAGLIPLLADDPREALECLGDSTIPAGEKMAMLIRSELVNQDYSAEETFNKLHSHPWFGCMVELSDLPSLYQRRKEVPAERAETLAYLRDRGGQPLMELLRTGKSACMHRAGFDANVFAMNAVPGNQVEAKLSEIQLVPRAQLHPDTLRAAVYEAFSRRTEWIKSGWSDNFAQQTSFVVSPIRRTSMLAHETIAVRSDRVRGMDVVEHPWMLMAVQSLTLAFLARLEAHGRISGQYLNSGLLAEWARLAQLCPTMVANDLLIAEALMLYDRRGDLIGGGRHD</sequence>
<dbReference type="RefSeq" id="WP_069432876.1">
    <property type="nucleotide sequence ID" value="NZ_JACKSU010000054.1"/>
</dbReference>
<comment type="caution">
    <text evidence="1">The sequence shown here is derived from an EMBL/GenBank/DDBJ whole genome shotgun (WGS) entry which is preliminary data.</text>
</comment>
<gene>
    <name evidence="1" type="ORF">AWC08_33335</name>
</gene>
<dbReference type="Proteomes" id="UP000193928">
    <property type="component" value="Unassembled WGS sequence"/>
</dbReference>
<protein>
    <submittedName>
        <fullName evidence="1">Uncharacterized protein</fullName>
    </submittedName>
</protein>
<evidence type="ECO:0000313" key="2">
    <source>
        <dbReference type="Proteomes" id="UP000193928"/>
    </source>
</evidence>